<dbReference type="PANTHER" id="PTHR31490">
    <property type="entry name" value="GLYCOSYL HYDROLASE"/>
    <property type="match status" value="1"/>
</dbReference>
<dbReference type="PANTHER" id="PTHR31490:SF76">
    <property type="entry name" value="ENDO-1,4-BETA-XYLANASE C"/>
    <property type="match status" value="1"/>
</dbReference>
<proteinExistence type="inferred from homology"/>
<dbReference type="InterPro" id="IPR044846">
    <property type="entry name" value="GH10"/>
</dbReference>
<dbReference type="GO" id="GO:0000272">
    <property type="term" value="P:polysaccharide catabolic process"/>
    <property type="evidence" value="ECO:0007669"/>
    <property type="project" value="UniProtKB-KW"/>
</dbReference>
<dbReference type="AlphaFoldDB" id="A0AAD5RMX8"/>
<gene>
    <name evidence="7" type="ORF">MKZ38_004134</name>
</gene>
<evidence type="ECO:0000313" key="8">
    <source>
        <dbReference type="Proteomes" id="UP001201980"/>
    </source>
</evidence>
<dbReference type="SMART" id="SM00633">
    <property type="entry name" value="Glyco_10"/>
    <property type="match status" value="1"/>
</dbReference>
<dbReference type="Gene3D" id="3.20.20.80">
    <property type="entry name" value="Glycosidases"/>
    <property type="match status" value="2"/>
</dbReference>
<dbReference type="SUPFAM" id="SSF51445">
    <property type="entry name" value="(Trans)glycosidases"/>
    <property type="match status" value="1"/>
</dbReference>
<dbReference type="InterPro" id="IPR017853">
    <property type="entry name" value="GH"/>
</dbReference>
<protein>
    <recommendedName>
        <fullName evidence="6">GH10 domain-containing protein</fullName>
    </recommendedName>
</protein>
<keyword evidence="2" id="KW-0378">Hydrolase</keyword>
<accession>A0AAD5RMX8</accession>
<evidence type="ECO:0000313" key="7">
    <source>
        <dbReference type="EMBL" id="KAJ2898168.1"/>
    </source>
</evidence>
<dbReference type="GO" id="GO:0031176">
    <property type="term" value="F:endo-1,4-beta-xylanase activity"/>
    <property type="evidence" value="ECO:0007669"/>
    <property type="project" value="UniProtKB-ARBA"/>
</dbReference>
<organism evidence="7 8">
    <name type="scientific">Zalerion maritima</name>
    <dbReference type="NCBI Taxonomy" id="339359"/>
    <lineage>
        <taxon>Eukaryota</taxon>
        <taxon>Fungi</taxon>
        <taxon>Dikarya</taxon>
        <taxon>Ascomycota</taxon>
        <taxon>Pezizomycotina</taxon>
        <taxon>Sordariomycetes</taxon>
        <taxon>Lulworthiomycetidae</taxon>
        <taxon>Lulworthiales</taxon>
        <taxon>Lulworthiaceae</taxon>
        <taxon>Zalerion</taxon>
    </lineage>
</organism>
<dbReference type="Proteomes" id="UP001201980">
    <property type="component" value="Unassembled WGS sequence"/>
</dbReference>
<evidence type="ECO:0000256" key="5">
    <source>
        <dbReference type="ARBA" id="ARBA00023326"/>
    </source>
</evidence>
<comment type="similarity">
    <text evidence="1">Belongs to the glycosyl hydrolase 10 (cellulase F) family.</text>
</comment>
<keyword evidence="5" id="KW-0624">Polysaccharide degradation</keyword>
<dbReference type="EMBL" id="JAKWBI020000241">
    <property type="protein sequence ID" value="KAJ2898168.1"/>
    <property type="molecule type" value="Genomic_DNA"/>
</dbReference>
<keyword evidence="8" id="KW-1185">Reference proteome</keyword>
<dbReference type="InterPro" id="IPR001000">
    <property type="entry name" value="GH10_dom"/>
</dbReference>
<feature type="domain" description="GH10" evidence="6">
    <location>
        <begin position="58"/>
        <end position="274"/>
    </location>
</feature>
<evidence type="ECO:0000256" key="3">
    <source>
        <dbReference type="ARBA" id="ARBA00023277"/>
    </source>
</evidence>
<keyword evidence="3" id="KW-0119">Carbohydrate metabolism</keyword>
<keyword evidence="4" id="KW-0326">Glycosidase</keyword>
<evidence type="ECO:0000259" key="6">
    <source>
        <dbReference type="PROSITE" id="PS51760"/>
    </source>
</evidence>
<sequence length="293" mass="30757">MKSNSILLRPLVASAVSIAAFKAPRNFIQAYAALAPRQVATSLHNLFVAQGKLYFGNIADSGTLSKDQNVAILKAGFGQITPENSIQWEAIQPTEGQFNFDGPDEVTHASTVMGQYKGQFRAVLGDHCVRIAFEAAREADPDAKLYINDFGLGSAETPKLTTVMVEHVTNWLAEGVPIDGIAALSHIGSQTHIVEGQAAGVRAALEALAATGVSEIAVTELDIADANTCLAIESCVGVTVWGVSDADSWRPAENPLLFDASFQQKAAYGTATTSISGSAFSSILYKVIGAGAA</sequence>
<evidence type="ECO:0000256" key="1">
    <source>
        <dbReference type="ARBA" id="ARBA00007495"/>
    </source>
</evidence>
<evidence type="ECO:0000256" key="4">
    <source>
        <dbReference type="ARBA" id="ARBA00023295"/>
    </source>
</evidence>
<dbReference type="PROSITE" id="PS51760">
    <property type="entry name" value="GH10_2"/>
    <property type="match status" value="1"/>
</dbReference>
<evidence type="ECO:0000256" key="2">
    <source>
        <dbReference type="ARBA" id="ARBA00022801"/>
    </source>
</evidence>
<reference evidence="7" key="1">
    <citation type="submission" date="2022-07" db="EMBL/GenBank/DDBJ databases">
        <title>Draft genome sequence of Zalerion maritima ATCC 34329, a (micro)plastics degrading marine fungus.</title>
        <authorList>
            <person name="Paco A."/>
            <person name="Goncalves M.F.M."/>
            <person name="Rocha-Santos T.A.P."/>
            <person name="Alves A."/>
        </authorList>
    </citation>
    <scope>NUCLEOTIDE SEQUENCE</scope>
    <source>
        <strain evidence="7">ATCC 34329</strain>
    </source>
</reference>
<dbReference type="Pfam" id="PF00331">
    <property type="entry name" value="Glyco_hydro_10"/>
    <property type="match status" value="2"/>
</dbReference>
<name>A0AAD5RMX8_9PEZI</name>
<comment type="caution">
    <text evidence="7">The sequence shown here is derived from an EMBL/GenBank/DDBJ whole genome shotgun (WGS) entry which is preliminary data.</text>
</comment>